<dbReference type="InterPro" id="IPR053932">
    <property type="entry name" value="GeBP-like_DBD"/>
</dbReference>
<accession>V4KH55</accession>
<feature type="domain" description="Glabrous enhancer-binding protein-like DBD" evidence="2">
    <location>
        <begin position="51"/>
        <end position="98"/>
    </location>
</feature>
<organism evidence="3 4">
    <name type="scientific">Eutrema salsugineum</name>
    <name type="common">Saltwater cress</name>
    <name type="synonym">Sisymbrium salsugineum</name>
    <dbReference type="NCBI Taxonomy" id="72664"/>
    <lineage>
        <taxon>Eukaryota</taxon>
        <taxon>Viridiplantae</taxon>
        <taxon>Streptophyta</taxon>
        <taxon>Embryophyta</taxon>
        <taxon>Tracheophyta</taxon>
        <taxon>Spermatophyta</taxon>
        <taxon>Magnoliopsida</taxon>
        <taxon>eudicotyledons</taxon>
        <taxon>Gunneridae</taxon>
        <taxon>Pentapetalae</taxon>
        <taxon>rosids</taxon>
        <taxon>malvids</taxon>
        <taxon>Brassicales</taxon>
        <taxon>Brassicaceae</taxon>
        <taxon>Eutremeae</taxon>
        <taxon>Eutrema</taxon>
    </lineage>
</organism>
<dbReference type="Pfam" id="PF04504">
    <property type="entry name" value="GeBP-like_DBD"/>
    <property type="match status" value="1"/>
</dbReference>
<dbReference type="EMBL" id="KI517881">
    <property type="protein sequence ID" value="ESQ29177.1"/>
    <property type="molecule type" value="Genomic_DNA"/>
</dbReference>
<sequence length="99" mass="11349">MTKKVKSSAAKYDTKMLSVEIDKSEASAKKVKGGEDEKKSVGEEETKMNYFQRIWTEDDEIAFLQGVIDYNKDNENPYEDTNDFFELGKKSISFEVSKS</sequence>
<dbReference type="Proteomes" id="UP000030689">
    <property type="component" value="Unassembled WGS sequence"/>
</dbReference>
<evidence type="ECO:0000259" key="2">
    <source>
        <dbReference type="Pfam" id="PF04504"/>
    </source>
</evidence>
<reference evidence="3 4" key="1">
    <citation type="journal article" date="2013" name="Front. Plant Sci.">
        <title>The Reference Genome of the Halophytic Plant Eutrema salsugineum.</title>
        <authorList>
            <person name="Yang R."/>
            <person name="Jarvis D.E."/>
            <person name="Chen H."/>
            <person name="Beilstein M.A."/>
            <person name="Grimwood J."/>
            <person name="Jenkins J."/>
            <person name="Shu S."/>
            <person name="Prochnik S."/>
            <person name="Xin M."/>
            <person name="Ma C."/>
            <person name="Schmutz J."/>
            <person name="Wing R.A."/>
            <person name="Mitchell-Olds T."/>
            <person name="Schumaker K.S."/>
            <person name="Wang X."/>
        </authorList>
    </citation>
    <scope>NUCLEOTIDE SEQUENCE [LARGE SCALE GENOMIC DNA]</scope>
</reference>
<dbReference type="GO" id="GO:0006355">
    <property type="term" value="P:regulation of DNA-templated transcription"/>
    <property type="evidence" value="ECO:0007669"/>
    <property type="project" value="InterPro"/>
</dbReference>
<dbReference type="Gramene" id="ESQ29177">
    <property type="protein sequence ID" value="ESQ29177"/>
    <property type="gene ID" value="EUTSA_v10023859mg"/>
</dbReference>
<evidence type="ECO:0000313" key="4">
    <source>
        <dbReference type="Proteomes" id="UP000030689"/>
    </source>
</evidence>
<dbReference type="InterPro" id="IPR007592">
    <property type="entry name" value="GEBP"/>
</dbReference>
<name>V4KH55_EUTSA</name>
<evidence type="ECO:0000313" key="3">
    <source>
        <dbReference type="EMBL" id="ESQ29177.1"/>
    </source>
</evidence>
<gene>
    <name evidence="3" type="ORF">EUTSA_v10023859mg</name>
</gene>
<protein>
    <recommendedName>
        <fullName evidence="2">Glabrous enhancer-binding protein-like DBD domain-containing protein</fullName>
    </recommendedName>
</protein>
<dbReference type="GO" id="GO:0005634">
    <property type="term" value="C:nucleus"/>
    <property type="evidence" value="ECO:0007669"/>
    <property type="project" value="TreeGrafter"/>
</dbReference>
<dbReference type="PANTHER" id="PTHR31662">
    <property type="entry name" value="BNAANNG10740D PROTEIN-RELATED"/>
    <property type="match status" value="1"/>
</dbReference>
<dbReference type="AlphaFoldDB" id="V4KH55"/>
<dbReference type="KEGG" id="eus:EUTSA_v10023859mg"/>
<dbReference type="PANTHER" id="PTHR31662:SF33">
    <property type="entry name" value="DNA-BINDING STOREKEEPER PROTEIN TRANSCRIPTIONAL REGULATOR-LIKE PROTEIN"/>
    <property type="match status" value="1"/>
</dbReference>
<keyword evidence="4" id="KW-1185">Reference proteome</keyword>
<evidence type="ECO:0000256" key="1">
    <source>
        <dbReference type="ARBA" id="ARBA00010820"/>
    </source>
</evidence>
<comment type="similarity">
    <text evidence="1">Belongs to the GeBP family.</text>
</comment>
<proteinExistence type="inferred from homology"/>